<dbReference type="InterPro" id="IPR005467">
    <property type="entry name" value="His_kinase_dom"/>
</dbReference>
<dbReference type="Pfam" id="PF02518">
    <property type="entry name" value="HATPase_c"/>
    <property type="match status" value="1"/>
</dbReference>
<evidence type="ECO:0000256" key="10">
    <source>
        <dbReference type="SAM" id="Phobius"/>
    </source>
</evidence>
<keyword evidence="4" id="KW-0597">Phosphoprotein</keyword>
<keyword evidence="13" id="KW-1185">Reference proteome</keyword>
<dbReference type="GO" id="GO:0005524">
    <property type="term" value="F:ATP binding"/>
    <property type="evidence" value="ECO:0007669"/>
    <property type="project" value="UniProtKB-KW"/>
</dbReference>
<dbReference type="InterPro" id="IPR004358">
    <property type="entry name" value="Sig_transdc_His_kin-like_C"/>
</dbReference>
<dbReference type="Proteomes" id="UP000235347">
    <property type="component" value="Unassembled WGS sequence"/>
</dbReference>
<dbReference type="SUPFAM" id="SSF55874">
    <property type="entry name" value="ATPase domain of HSP90 chaperone/DNA topoisomerase II/histidine kinase"/>
    <property type="match status" value="1"/>
</dbReference>
<name>A0A2N7WGF5_9BURK</name>
<evidence type="ECO:0000256" key="8">
    <source>
        <dbReference type="ARBA" id="ARBA00022840"/>
    </source>
</evidence>
<accession>A0A2N7WGF5</accession>
<evidence type="ECO:0000256" key="7">
    <source>
        <dbReference type="ARBA" id="ARBA00022777"/>
    </source>
</evidence>
<evidence type="ECO:0000256" key="1">
    <source>
        <dbReference type="ARBA" id="ARBA00000085"/>
    </source>
</evidence>
<evidence type="ECO:0000256" key="2">
    <source>
        <dbReference type="ARBA" id="ARBA00004429"/>
    </source>
</evidence>
<feature type="transmembrane region" description="Helical" evidence="10">
    <location>
        <begin position="350"/>
        <end position="368"/>
    </location>
</feature>
<evidence type="ECO:0000256" key="3">
    <source>
        <dbReference type="ARBA" id="ARBA00012438"/>
    </source>
</evidence>
<dbReference type="AlphaFoldDB" id="A0A2N7WGF5"/>
<dbReference type="InterPro" id="IPR036097">
    <property type="entry name" value="HisK_dim/P_sf"/>
</dbReference>
<dbReference type="SMART" id="SM00387">
    <property type="entry name" value="HATPase_c"/>
    <property type="match status" value="1"/>
</dbReference>
<dbReference type="Gene3D" id="1.10.287.130">
    <property type="match status" value="1"/>
</dbReference>
<comment type="caution">
    <text evidence="12">The sequence shown here is derived from an EMBL/GenBank/DDBJ whole genome shotgun (WGS) entry which is preliminary data.</text>
</comment>
<dbReference type="RefSeq" id="WP_102608030.1">
    <property type="nucleotide sequence ID" value="NZ_CADIKD010000006.1"/>
</dbReference>
<sequence>MTTEPTPGLPSPARGTWRPTLTVWQRFMWEWLVIGSLGVAIICACVFGQVAANFDRLVYDRLLTLQSQPLSSDIEIVGIDDDSVSELGRWPWPRTLQARLIDAVARAGAAAIVYDVLLTESSPADRDLAQALRAVPTYLPLFVDARAGDQPILPVPPLAAAAAGTGHIDVVPDPDGIVRGVSLRESAGGASWPYIVMPLLADIRSGKIAVANGRYRGDPKQPASTADPASDDVVEGARSRVLVPFSGHLASGQRISARRLLDGQAPTDALRGKIVFVGLTASGLLTHLATPISGRWGPTSDTLLHASALSALLTGRAIRPAGPHWQFAAPLVSLALLLTGFLFLSPWRTLLLTCALGLLSFALSAVLLDYACVWMTPVPTLIALLVVYPLWGWRRLEMTMWRLQRELQRLADDADLLPSIPARPRDVRGDALERHIALVEQAADRVQDMKRFVWDCLNSLPEPILIADRQGLICVANKAAHDYFARVGSVAPEGRALTDALGEMTFIKTIGPETGFDAEVQAHWPDVLDPTDLARVRAVKRGIEVRDRTGRDYLLRYARCRNARGEASGFWVAGMVEVTALHAAEQAREDALRLLSHDMRSPHASVLALIEEEVATTRSERVRTLLRHIERYTRRALTLADDFVQLTRAESQAYVFEPVNLVDIVLDASDEIWPQARAKRIRVETRFDGDGHWIRADRSLMTRAVTNLLNNAVKYSPEDTVVHVSLTAAATGRTDCRIADQGYGMAEEARAHLFERFRRFRVPGQPHTQGAGLGMALVKTVVTRHDGEVKVESEPGRGTVVTVSVPRWDGAM</sequence>
<keyword evidence="10" id="KW-0812">Transmembrane</keyword>
<dbReference type="InterPro" id="IPR003661">
    <property type="entry name" value="HisK_dim/P_dom"/>
</dbReference>
<dbReference type="EC" id="2.7.13.3" evidence="3"/>
<evidence type="ECO:0000256" key="6">
    <source>
        <dbReference type="ARBA" id="ARBA00022741"/>
    </source>
</evidence>
<dbReference type="PANTHER" id="PTHR42878:SF7">
    <property type="entry name" value="SENSOR HISTIDINE KINASE GLRK"/>
    <property type="match status" value="1"/>
</dbReference>
<dbReference type="Pfam" id="PF05226">
    <property type="entry name" value="CHASE2"/>
    <property type="match status" value="1"/>
</dbReference>
<comment type="subcellular location">
    <subcellularLocation>
        <location evidence="2">Cell inner membrane</location>
        <topology evidence="2">Multi-pass membrane protein</topology>
    </subcellularLocation>
</comment>
<keyword evidence="7 12" id="KW-0418">Kinase</keyword>
<protein>
    <recommendedName>
        <fullName evidence="3">histidine kinase</fullName>
        <ecNumber evidence="3">2.7.13.3</ecNumber>
    </recommendedName>
</protein>
<organism evidence="12 13">
    <name type="scientific">Trinickia soli</name>
    <dbReference type="NCBI Taxonomy" id="380675"/>
    <lineage>
        <taxon>Bacteria</taxon>
        <taxon>Pseudomonadati</taxon>
        <taxon>Pseudomonadota</taxon>
        <taxon>Betaproteobacteria</taxon>
        <taxon>Burkholderiales</taxon>
        <taxon>Burkholderiaceae</taxon>
        <taxon>Trinickia</taxon>
    </lineage>
</organism>
<dbReference type="InterPro" id="IPR036890">
    <property type="entry name" value="HATPase_C_sf"/>
</dbReference>
<dbReference type="PROSITE" id="PS50109">
    <property type="entry name" value="HIS_KIN"/>
    <property type="match status" value="1"/>
</dbReference>
<keyword evidence="9" id="KW-0902">Two-component regulatory system</keyword>
<dbReference type="GO" id="GO:0000155">
    <property type="term" value="F:phosphorelay sensor kinase activity"/>
    <property type="evidence" value="ECO:0007669"/>
    <property type="project" value="InterPro"/>
</dbReference>
<dbReference type="PIRSF" id="PIRSF037347">
    <property type="entry name" value="STHK_CHASE2_PAS_prd"/>
    <property type="match status" value="1"/>
</dbReference>
<dbReference type="CDD" id="cd00082">
    <property type="entry name" value="HisKA"/>
    <property type="match status" value="1"/>
</dbReference>
<keyword evidence="10" id="KW-0472">Membrane</keyword>
<dbReference type="InterPro" id="IPR017181">
    <property type="entry name" value="Sig_transdc_His_kin_CHASE2"/>
</dbReference>
<feature type="domain" description="Histidine kinase" evidence="11">
    <location>
        <begin position="594"/>
        <end position="809"/>
    </location>
</feature>
<reference evidence="12 13" key="1">
    <citation type="submission" date="2018-01" db="EMBL/GenBank/DDBJ databases">
        <title>Whole genome analyses suggest that Burkholderia sensu lato contains two further novel genera in the rhizoxinica-symbiotica group Mycetohabitans gen. nov., and Trinickia gen. nov.: implications for the evolution of diazotrophy and nodulation in the Burkholderiaceae.</title>
        <authorList>
            <person name="Estrada-de los Santos P."/>
            <person name="Palmer M."/>
            <person name="Chavez-Ramirez B."/>
            <person name="Beukes C."/>
            <person name="Steenkamp E.T."/>
            <person name="Hirsch A.M."/>
            <person name="Manyaka P."/>
            <person name="Maluk M."/>
            <person name="Lafos M."/>
            <person name="Crook M."/>
            <person name="Gross E."/>
            <person name="Simon M.F."/>
            <person name="Bueno dos Reis Junior F."/>
            <person name="Poole P.S."/>
            <person name="Venter S.N."/>
            <person name="James E.K."/>
        </authorList>
    </citation>
    <scope>NUCLEOTIDE SEQUENCE [LARGE SCALE GENOMIC DNA]</scope>
    <source>
        <strain evidence="12 13">GP25-8</strain>
    </source>
</reference>
<dbReference type="GO" id="GO:0030295">
    <property type="term" value="F:protein kinase activator activity"/>
    <property type="evidence" value="ECO:0007669"/>
    <property type="project" value="TreeGrafter"/>
</dbReference>
<dbReference type="InterPro" id="IPR007890">
    <property type="entry name" value="CHASE2"/>
</dbReference>
<dbReference type="PRINTS" id="PR00344">
    <property type="entry name" value="BCTRLSENSOR"/>
</dbReference>
<comment type="catalytic activity">
    <reaction evidence="1">
        <text>ATP + protein L-histidine = ADP + protein N-phospho-L-histidine.</text>
        <dbReference type="EC" id="2.7.13.3"/>
    </reaction>
</comment>
<evidence type="ECO:0000313" key="12">
    <source>
        <dbReference type="EMBL" id="PMS28441.1"/>
    </source>
</evidence>
<evidence type="ECO:0000256" key="5">
    <source>
        <dbReference type="ARBA" id="ARBA00022679"/>
    </source>
</evidence>
<dbReference type="SMART" id="SM01080">
    <property type="entry name" value="CHASE2"/>
    <property type="match status" value="1"/>
</dbReference>
<keyword evidence="6" id="KW-0547">Nucleotide-binding</keyword>
<evidence type="ECO:0000256" key="9">
    <source>
        <dbReference type="ARBA" id="ARBA00023012"/>
    </source>
</evidence>
<keyword evidence="5" id="KW-0808">Transferase</keyword>
<dbReference type="GO" id="GO:0000156">
    <property type="term" value="F:phosphorelay response regulator activity"/>
    <property type="evidence" value="ECO:0007669"/>
    <property type="project" value="TreeGrafter"/>
</dbReference>
<dbReference type="GO" id="GO:0007234">
    <property type="term" value="P:osmosensory signaling via phosphorelay pathway"/>
    <property type="evidence" value="ECO:0007669"/>
    <property type="project" value="TreeGrafter"/>
</dbReference>
<dbReference type="InterPro" id="IPR003594">
    <property type="entry name" value="HATPase_dom"/>
</dbReference>
<feature type="transmembrane region" description="Helical" evidence="10">
    <location>
        <begin position="31"/>
        <end position="52"/>
    </location>
</feature>
<dbReference type="InterPro" id="IPR050351">
    <property type="entry name" value="BphY/WalK/GraS-like"/>
</dbReference>
<gene>
    <name evidence="12" type="ORF">C0Z19_01655</name>
</gene>
<dbReference type="Gene3D" id="3.30.565.10">
    <property type="entry name" value="Histidine kinase-like ATPase, C-terminal domain"/>
    <property type="match status" value="1"/>
</dbReference>
<dbReference type="SUPFAM" id="SSF47384">
    <property type="entry name" value="Homodimeric domain of signal transducing histidine kinase"/>
    <property type="match status" value="1"/>
</dbReference>
<dbReference type="PANTHER" id="PTHR42878">
    <property type="entry name" value="TWO-COMPONENT HISTIDINE KINASE"/>
    <property type="match status" value="1"/>
</dbReference>
<dbReference type="EMBL" id="PNYB01000001">
    <property type="protein sequence ID" value="PMS28441.1"/>
    <property type="molecule type" value="Genomic_DNA"/>
</dbReference>
<evidence type="ECO:0000259" key="11">
    <source>
        <dbReference type="PROSITE" id="PS50109"/>
    </source>
</evidence>
<feature type="transmembrane region" description="Helical" evidence="10">
    <location>
        <begin position="374"/>
        <end position="393"/>
    </location>
</feature>
<proteinExistence type="predicted"/>
<dbReference type="GO" id="GO:0005886">
    <property type="term" value="C:plasma membrane"/>
    <property type="evidence" value="ECO:0007669"/>
    <property type="project" value="UniProtKB-SubCell"/>
</dbReference>
<feature type="transmembrane region" description="Helical" evidence="10">
    <location>
        <begin position="325"/>
        <end position="343"/>
    </location>
</feature>
<evidence type="ECO:0000313" key="13">
    <source>
        <dbReference type="Proteomes" id="UP000235347"/>
    </source>
</evidence>
<dbReference type="FunFam" id="3.30.565.10:FF:000006">
    <property type="entry name" value="Sensor histidine kinase WalK"/>
    <property type="match status" value="1"/>
</dbReference>
<evidence type="ECO:0000256" key="4">
    <source>
        <dbReference type="ARBA" id="ARBA00022553"/>
    </source>
</evidence>
<keyword evidence="10" id="KW-1133">Transmembrane helix</keyword>
<keyword evidence="8" id="KW-0067">ATP-binding</keyword>